<comment type="similarity">
    <text evidence="1 2">Belongs to the outer membrane factor (OMF) (TC 1.B.17) family.</text>
</comment>
<comment type="caution">
    <text evidence="4">The sequence shown here is derived from an EMBL/GenBank/DDBJ whole genome shotgun (WGS) entry which is preliminary data.</text>
</comment>
<comment type="subcellular location">
    <subcellularLocation>
        <location evidence="2">Cell membrane</location>
        <topology evidence="2">Lipid-anchor</topology>
    </subcellularLocation>
</comment>
<dbReference type="Gene3D" id="1.20.1600.10">
    <property type="entry name" value="Outer membrane efflux proteins (OEP)"/>
    <property type="match status" value="1"/>
</dbReference>
<keyword evidence="2 4" id="KW-0449">Lipoprotein</keyword>
<proteinExistence type="inferred from homology"/>
<sequence>MIKQCTLALLAAGILGGCSMAPTYLRPDAPIESQYPDNTSSSATTPVPEIGWNEFFHEPRLRALIAAAIENNRDLRIAALRIEEARALYNVQWADRLPTFQMEGDASRSRTIGGLAPTESMLTQGNYRVGLGISAFELDFFGRVKSLTDAALAQYLATEEAQRSAYISLVSEVAKTYLTERAQSKQIELARQSYESYKHSYELMQKRYEVGASSALELRQYETLMQSALVSLSTLQRERAQTENALVVLIGGKQIKDLPPPHDLSEDDIMQDIPAGLPSDLLTNRPDIRQYEQLLKSANANIGAARAAFFPRITLTAFAGTTSSSLSGLFEAGTGAWTFLPQLTLPIFDAGRNIANLDVAEARKNIAVAEYEKTIQVAFREVADALTARDWLNEQVKAQAAVLNSETERLKLAEARYNNGIASSLEVFDAQRQQFAAEQSLVDARLLRLVNAVELYRSLGGGLVDSGSAKPESPQKSVPQNEAG</sequence>
<dbReference type="NCBIfam" id="TIGR01845">
    <property type="entry name" value="outer_NodT"/>
    <property type="match status" value="1"/>
</dbReference>
<dbReference type="HOGENOM" id="CLU_012817_13_3_4"/>
<evidence type="ECO:0000313" key="5">
    <source>
        <dbReference type="Proteomes" id="UP000003973"/>
    </source>
</evidence>
<dbReference type="Pfam" id="PF02321">
    <property type="entry name" value="OEP"/>
    <property type="match status" value="2"/>
</dbReference>
<feature type="compositionally biased region" description="Polar residues" evidence="3">
    <location>
        <begin position="474"/>
        <end position="484"/>
    </location>
</feature>
<dbReference type="GO" id="GO:0005886">
    <property type="term" value="C:plasma membrane"/>
    <property type="evidence" value="ECO:0007669"/>
    <property type="project" value="UniProtKB-SubCell"/>
</dbReference>
<keyword evidence="2" id="KW-1134">Transmembrane beta strand</keyword>
<keyword evidence="2" id="KW-0812">Transmembrane</keyword>
<protein>
    <submittedName>
        <fullName evidence="4">NodT family efflux transporter, outer membrane factor (OMF) lipoprotein</fullName>
    </submittedName>
</protein>
<keyword evidence="2" id="KW-0564">Palmitate</keyword>
<dbReference type="GO" id="GO:0015562">
    <property type="term" value="F:efflux transmembrane transporter activity"/>
    <property type="evidence" value="ECO:0007669"/>
    <property type="project" value="InterPro"/>
</dbReference>
<dbReference type="Proteomes" id="UP000003973">
    <property type="component" value="Unassembled WGS sequence"/>
</dbReference>
<feature type="signal peptide" evidence="2">
    <location>
        <begin position="1"/>
        <end position="21"/>
    </location>
</feature>
<evidence type="ECO:0000256" key="2">
    <source>
        <dbReference type="RuleBase" id="RU362097"/>
    </source>
</evidence>
<keyword evidence="2" id="KW-0732">Signal</keyword>
<dbReference type="SUPFAM" id="SSF56954">
    <property type="entry name" value="Outer membrane efflux proteins (OEP)"/>
    <property type="match status" value="1"/>
</dbReference>
<organism evidence="4 5">
    <name type="scientific">Oxalobacter paraformigenes</name>
    <dbReference type="NCBI Taxonomy" id="556268"/>
    <lineage>
        <taxon>Bacteria</taxon>
        <taxon>Pseudomonadati</taxon>
        <taxon>Pseudomonadota</taxon>
        <taxon>Betaproteobacteria</taxon>
        <taxon>Burkholderiales</taxon>
        <taxon>Oxalobacteraceae</taxon>
        <taxon>Oxalobacter</taxon>
    </lineage>
</organism>
<dbReference type="InterPro" id="IPR003423">
    <property type="entry name" value="OMP_efflux"/>
</dbReference>
<evidence type="ECO:0000256" key="3">
    <source>
        <dbReference type="SAM" id="MobiDB-lite"/>
    </source>
</evidence>
<accession>C3X6Y4</accession>
<dbReference type="PANTHER" id="PTHR30203">
    <property type="entry name" value="OUTER MEMBRANE CATION EFFLUX PROTEIN"/>
    <property type="match status" value="1"/>
</dbReference>
<keyword evidence="2" id="KW-0472">Membrane</keyword>
<dbReference type="PROSITE" id="PS51257">
    <property type="entry name" value="PROKAR_LIPOPROTEIN"/>
    <property type="match status" value="1"/>
</dbReference>
<dbReference type="EMBL" id="ACDP02000029">
    <property type="protein sequence ID" value="EEO26897.1"/>
    <property type="molecule type" value="Genomic_DNA"/>
</dbReference>
<evidence type="ECO:0000256" key="1">
    <source>
        <dbReference type="ARBA" id="ARBA00007613"/>
    </source>
</evidence>
<dbReference type="Gene3D" id="2.20.200.10">
    <property type="entry name" value="Outer membrane efflux proteins (OEP)"/>
    <property type="match status" value="1"/>
</dbReference>
<evidence type="ECO:0000313" key="4">
    <source>
        <dbReference type="EMBL" id="EEO26897.1"/>
    </source>
</evidence>
<dbReference type="AlphaFoldDB" id="C3X6Y4"/>
<name>C3X6Y4_9BURK</name>
<dbReference type="InterPro" id="IPR010131">
    <property type="entry name" value="MdtP/NodT-like"/>
</dbReference>
<reference evidence="4" key="1">
    <citation type="submission" date="2011-10" db="EMBL/GenBank/DDBJ databases">
        <title>The Genome Sequence of Oxalobacter formigenes HOxBLS.</title>
        <authorList>
            <consortium name="The Broad Institute Genome Sequencing Platform"/>
            <person name="Earl A."/>
            <person name="Ward D."/>
            <person name="Feldgarden M."/>
            <person name="Gevers D."/>
            <person name="Allison M.J."/>
            <person name="Humphrey S."/>
            <person name="Young S.K."/>
            <person name="Zeng Q."/>
            <person name="Gargeya S."/>
            <person name="Fitzgerald M."/>
            <person name="Haas B."/>
            <person name="Abouelleil A."/>
            <person name="Alvarado L."/>
            <person name="Arachchi H.M."/>
            <person name="Berlin A."/>
            <person name="Brown A."/>
            <person name="Chapman S.B."/>
            <person name="Chen Z."/>
            <person name="Dunbar C."/>
            <person name="Freedman E."/>
            <person name="Gearin G."/>
            <person name="Goldberg J."/>
            <person name="Griggs A."/>
            <person name="Gujja S."/>
            <person name="Heiman D."/>
            <person name="Howarth C."/>
            <person name="Larson L."/>
            <person name="Lui A."/>
            <person name="MacDonald P.J.P."/>
            <person name="Montmayeur A."/>
            <person name="Murphy C."/>
            <person name="Neiman D."/>
            <person name="Pearson M."/>
            <person name="Priest M."/>
            <person name="Roberts A."/>
            <person name="Saif S."/>
            <person name="Shea T."/>
            <person name="Shenoy N."/>
            <person name="Sisk P."/>
            <person name="Stolte C."/>
            <person name="Sykes S."/>
            <person name="Wortman J."/>
            <person name="Nusbaum C."/>
            <person name="Birren B."/>
        </authorList>
    </citation>
    <scope>NUCLEOTIDE SEQUENCE [LARGE SCALE GENOMIC DNA]</scope>
    <source>
        <strain evidence="4">HOxBLS</strain>
    </source>
</reference>
<dbReference type="PANTHER" id="PTHR30203:SF32">
    <property type="entry name" value="CATION EFFLUX SYSTEM PROTEIN CUSC"/>
    <property type="match status" value="1"/>
</dbReference>
<dbReference type="eggNOG" id="COG1538">
    <property type="taxonomic scope" value="Bacteria"/>
</dbReference>
<feature type="chain" id="PRO_5001437481" evidence="2">
    <location>
        <begin position="22"/>
        <end position="484"/>
    </location>
</feature>
<feature type="region of interest" description="Disordered" evidence="3">
    <location>
        <begin position="464"/>
        <end position="484"/>
    </location>
</feature>
<keyword evidence="5" id="KW-1185">Reference proteome</keyword>
<dbReference type="RefSeq" id="WP_005875595.1">
    <property type="nucleotide sequence ID" value="NZ_CABMNL010000001.1"/>
</dbReference>
<gene>
    <name evidence="4" type="ORF">OFAG_00050</name>
</gene>